<comment type="similarity">
    <text evidence="3 9">Belongs to the CobD/CbiB family.</text>
</comment>
<dbReference type="Pfam" id="PF03186">
    <property type="entry name" value="CobD_Cbib"/>
    <property type="match status" value="1"/>
</dbReference>
<accession>A0A212K8X5</accession>
<dbReference type="NCBIfam" id="TIGR00380">
    <property type="entry name" value="cobal_cbiB"/>
    <property type="match status" value="1"/>
</dbReference>
<dbReference type="UniPathway" id="UPA00148"/>
<dbReference type="GO" id="GO:0005886">
    <property type="term" value="C:plasma membrane"/>
    <property type="evidence" value="ECO:0007669"/>
    <property type="project" value="UniProtKB-SubCell"/>
</dbReference>
<evidence type="ECO:0000256" key="3">
    <source>
        <dbReference type="ARBA" id="ARBA00006263"/>
    </source>
</evidence>
<feature type="transmembrane region" description="Helical" evidence="9">
    <location>
        <begin position="218"/>
        <end position="237"/>
    </location>
</feature>
<proteinExistence type="inferred from homology"/>
<comment type="function">
    <text evidence="9">Converts cobyric acid to cobinamide by the addition of aminopropanol on the F carboxylic group.</text>
</comment>
<gene>
    <name evidence="9 10" type="primary">cobD</name>
    <name evidence="10" type="ORF">KL86APRO_12330</name>
</gene>
<feature type="transmembrane region" description="Helical" evidence="9">
    <location>
        <begin position="64"/>
        <end position="87"/>
    </location>
</feature>
<feature type="transmembrane region" description="Helical" evidence="9">
    <location>
        <begin position="305"/>
        <end position="327"/>
    </location>
</feature>
<dbReference type="GO" id="GO:0048472">
    <property type="term" value="F:threonine-phosphate decarboxylase activity"/>
    <property type="evidence" value="ECO:0007669"/>
    <property type="project" value="InterPro"/>
</dbReference>
<reference evidence="10" key="1">
    <citation type="submission" date="2016-04" db="EMBL/GenBank/DDBJ databases">
        <authorList>
            <person name="Evans L.H."/>
            <person name="Alamgir A."/>
            <person name="Owens N."/>
            <person name="Weber N.D."/>
            <person name="Virtaneva K."/>
            <person name="Barbian K."/>
            <person name="Babar A."/>
            <person name="Rosenke K."/>
        </authorList>
    </citation>
    <scope>NUCLEOTIDE SEQUENCE</scope>
    <source>
        <strain evidence="10">86</strain>
    </source>
</reference>
<evidence type="ECO:0000256" key="1">
    <source>
        <dbReference type="ARBA" id="ARBA00004651"/>
    </source>
</evidence>
<dbReference type="PANTHER" id="PTHR34308">
    <property type="entry name" value="COBALAMIN BIOSYNTHESIS PROTEIN CBIB"/>
    <property type="match status" value="1"/>
</dbReference>
<evidence type="ECO:0000256" key="2">
    <source>
        <dbReference type="ARBA" id="ARBA00004953"/>
    </source>
</evidence>
<evidence type="ECO:0000256" key="5">
    <source>
        <dbReference type="ARBA" id="ARBA00022573"/>
    </source>
</evidence>
<dbReference type="PANTHER" id="PTHR34308:SF1">
    <property type="entry name" value="COBALAMIN BIOSYNTHESIS PROTEIN CBIB"/>
    <property type="match status" value="1"/>
</dbReference>
<sequence>MRAMMHTVFPAWVLLAALLLDAAIGDPYALYRAVPHPVALIGRAIAALDAAWNRPERSRRARRLLGVLLLATMVLGMLAIGGLIVALAARIPYGWLIEALAVYVLIAQRSLYLHVRAVARALETDGLAAGRAAVGMIVGRDPETLDEAGVCRAAVESCAESFADGVVSPIFWYVVLGLPGMLAFKAVNTLDSMVGHKSEKYVDFGWASARFDDLMNFVPARIAGWLLVAAAGIARFADGHRAGWVMMRDARVHHSPNAGWPESAVAGALGLKLLGPRIYPGEVVDAPWIGEGTADATPAHIRQSLLLYAAACVFDGLGAVAVLAWVWGL</sequence>
<comment type="subcellular location">
    <subcellularLocation>
        <location evidence="1 9">Cell membrane</location>
        <topology evidence="1 9">Multi-pass membrane protein</topology>
    </subcellularLocation>
</comment>
<feature type="transmembrane region" description="Helical" evidence="9">
    <location>
        <begin position="93"/>
        <end position="112"/>
    </location>
</feature>
<organism evidence="10">
    <name type="scientific">uncultured Alphaproteobacteria bacterium</name>
    <dbReference type="NCBI Taxonomy" id="91750"/>
    <lineage>
        <taxon>Bacteria</taxon>
        <taxon>Pseudomonadati</taxon>
        <taxon>Pseudomonadota</taxon>
        <taxon>Alphaproteobacteria</taxon>
        <taxon>environmental samples</taxon>
    </lineage>
</organism>
<feature type="transmembrane region" description="Helical" evidence="9">
    <location>
        <begin position="170"/>
        <end position="187"/>
    </location>
</feature>
<keyword evidence="5 9" id="KW-0169">Cobalamin biosynthesis</keyword>
<keyword evidence="6 9" id="KW-0812">Transmembrane</keyword>
<dbReference type="InterPro" id="IPR004485">
    <property type="entry name" value="Cobalamin_biosynth_CobD/CbiB"/>
</dbReference>
<dbReference type="GO" id="GO:0009236">
    <property type="term" value="P:cobalamin biosynthetic process"/>
    <property type="evidence" value="ECO:0007669"/>
    <property type="project" value="UniProtKB-UniRule"/>
</dbReference>
<dbReference type="AlphaFoldDB" id="A0A212K8X5"/>
<keyword evidence="4 9" id="KW-1003">Cell membrane</keyword>
<keyword evidence="7 9" id="KW-1133">Transmembrane helix</keyword>
<name>A0A212K8X5_9PROT</name>
<evidence type="ECO:0000313" key="10">
    <source>
        <dbReference type="EMBL" id="SBW08058.1"/>
    </source>
</evidence>
<dbReference type="GO" id="GO:0015420">
    <property type="term" value="F:ABC-type vitamin B12 transporter activity"/>
    <property type="evidence" value="ECO:0007669"/>
    <property type="project" value="UniProtKB-UniRule"/>
</dbReference>
<evidence type="ECO:0000256" key="9">
    <source>
        <dbReference type="HAMAP-Rule" id="MF_00024"/>
    </source>
</evidence>
<evidence type="ECO:0000256" key="4">
    <source>
        <dbReference type="ARBA" id="ARBA00022475"/>
    </source>
</evidence>
<protein>
    <recommendedName>
        <fullName evidence="9">Cobalamin biosynthesis protein CobD</fullName>
    </recommendedName>
</protein>
<dbReference type="EMBL" id="FLUO01000001">
    <property type="protein sequence ID" value="SBW08058.1"/>
    <property type="molecule type" value="Genomic_DNA"/>
</dbReference>
<evidence type="ECO:0000256" key="8">
    <source>
        <dbReference type="ARBA" id="ARBA00023136"/>
    </source>
</evidence>
<dbReference type="HAMAP" id="MF_00024">
    <property type="entry name" value="CobD_CbiB"/>
    <property type="match status" value="1"/>
</dbReference>
<evidence type="ECO:0000256" key="7">
    <source>
        <dbReference type="ARBA" id="ARBA00022989"/>
    </source>
</evidence>
<comment type="pathway">
    <text evidence="2 9">Cofactor biosynthesis; adenosylcobalamin biosynthesis.</text>
</comment>
<keyword evidence="8 9" id="KW-0472">Membrane</keyword>
<evidence type="ECO:0000256" key="6">
    <source>
        <dbReference type="ARBA" id="ARBA00022692"/>
    </source>
</evidence>